<dbReference type="Proteomes" id="UP001230426">
    <property type="component" value="Unassembled WGS sequence"/>
</dbReference>
<reference evidence="4 5" key="1">
    <citation type="submission" date="2023-07" db="EMBL/GenBank/DDBJ databases">
        <title>Sequencing the genomes of 1000 actinobacteria strains.</title>
        <authorList>
            <person name="Klenk H.-P."/>
        </authorList>
    </citation>
    <scope>NUCLEOTIDE SEQUENCE [LARGE SCALE GENOMIC DNA]</scope>
    <source>
        <strain evidence="4 5">DSM 44109</strain>
    </source>
</reference>
<feature type="domain" description="Aldehyde dehydrogenase" evidence="2">
    <location>
        <begin position="492"/>
        <end position="858"/>
    </location>
</feature>
<dbReference type="Gene3D" id="3.40.605.10">
    <property type="entry name" value="Aldehyde Dehydrogenase, Chain A, domain 1"/>
    <property type="match status" value="1"/>
</dbReference>
<evidence type="ECO:0000259" key="2">
    <source>
        <dbReference type="Pfam" id="PF00171"/>
    </source>
</evidence>
<feature type="domain" description="AMP-dependent synthetase/ligase" evidence="3">
    <location>
        <begin position="6"/>
        <end position="336"/>
    </location>
</feature>
<evidence type="ECO:0000313" key="4">
    <source>
        <dbReference type="EMBL" id="MDP9861408.1"/>
    </source>
</evidence>
<dbReference type="Gene3D" id="3.40.309.10">
    <property type="entry name" value="Aldehyde Dehydrogenase, Chain A, domain 2"/>
    <property type="match status" value="1"/>
</dbReference>
<dbReference type="InterPro" id="IPR050237">
    <property type="entry name" value="ATP-dep_AMP-bd_enzyme"/>
</dbReference>
<gene>
    <name evidence="4" type="ORF">J2S55_000667</name>
</gene>
<dbReference type="InterPro" id="IPR042099">
    <property type="entry name" value="ANL_N_sf"/>
</dbReference>
<organism evidence="4 5">
    <name type="scientific">Streptosporangium brasiliense</name>
    <dbReference type="NCBI Taxonomy" id="47480"/>
    <lineage>
        <taxon>Bacteria</taxon>
        <taxon>Bacillati</taxon>
        <taxon>Actinomycetota</taxon>
        <taxon>Actinomycetes</taxon>
        <taxon>Streptosporangiales</taxon>
        <taxon>Streptosporangiaceae</taxon>
        <taxon>Streptosporangium</taxon>
    </lineage>
</organism>
<dbReference type="InterPro" id="IPR016161">
    <property type="entry name" value="Ald_DH/histidinol_DH"/>
</dbReference>
<dbReference type="Pfam" id="PF00171">
    <property type="entry name" value="Aldedh"/>
    <property type="match status" value="1"/>
</dbReference>
<dbReference type="EMBL" id="JAUSRB010000001">
    <property type="protein sequence ID" value="MDP9861408.1"/>
    <property type="molecule type" value="Genomic_DNA"/>
</dbReference>
<dbReference type="InterPro" id="IPR016162">
    <property type="entry name" value="Ald_DH_N"/>
</dbReference>
<name>A0ABT9QWQ4_9ACTN</name>
<dbReference type="InterPro" id="IPR015590">
    <property type="entry name" value="Aldehyde_DH_dom"/>
</dbReference>
<dbReference type="Pfam" id="PF00501">
    <property type="entry name" value="AMP-binding"/>
    <property type="match status" value="1"/>
</dbReference>
<dbReference type="RefSeq" id="WP_306857177.1">
    <property type="nucleotide sequence ID" value="NZ_JAUSRB010000001.1"/>
</dbReference>
<evidence type="ECO:0000313" key="5">
    <source>
        <dbReference type="Proteomes" id="UP001230426"/>
    </source>
</evidence>
<dbReference type="CDD" id="cd04433">
    <property type="entry name" value="AFD_class_I"/>
    <property type="match status" value="1"/>
</dbReference>
<evidence type="ECO:0000259" key="3">
    <source>
        <dbReference type="Pfam" id="PF00501"/>
    </source>
</evidence>
<dbReference type="Gene3D" id="3.30.300.30">
    <property type="match status" value="1"/>
</dbReference>
<dbReference type="Gene3D" id="3.40.50.12780">
    <property type="entry name" value="N-terminal domain of ligase-like"/>
    <property type="match status" value="1"/>
</dbReference>
<dbReference type="InterPro" id="IPR000873">
    <property type="entry name" value="AMP-dep_synth/lig_dom"/>
</dbReference>
<dbReference type="PANTHER" id="PTHR43767">
    <property type="entry name" value="LONG-CHAIN-FATTY-ACID--COA LIGASE"/>
    <property type="match status" value="1"/>
</dbReference>
<dbReference type="InterPro" id="IPR045851">
    <property type="entry name" value="AMP-bd_C_sf"/>
</dbReference>
<dbReference type="InterPro" id="IPR020845">
    <property type="entry name" value="AMP-binding_CS"/>
</dbReference>
<dbReference type="SUPFAM" id="SSF56801">
    <property type="entry name" value="Acetyl-CoA synthetase-like"/>
    <property type="match status" value="1"/>
</dbReference>
<dbReference type="PANTHER" id="PTHR43767:SF1">
    <property type="entry name" value="NONRIBOSOMAL PEPTIDE SYNTHASE PES1 (EUROFUNG)-RELATED"/>
    <property type="match status" value="1"/>
</dbReference>
<dbReference type="SUPFAM" id="SSF53720">
    <property type="entry name" value="ALDH-like"/>
    <property type="match status" value="1"/>
</dbReference>
<sequence length="896" mass="97893">MTSTATYTSIEIEELALGMAAVLSEHSVTAGDRVMISADNSAEYVAVLLALMHLDTSIVLVDHRETAAERRRTSSVSGARLLITDSADLTDLSDLVAGTDTLAIHSLAEEARRREVGAEFLSLSAWHARTDALITWSSGSTGSAKGVVRSGRAFLNDLQRTRERMGYRPEDVLLPLLPFSHFYGLTLAILQWTVGCSLVIAPRDRLDLAVRLAAIAGVTVIDATPSTYHGLHALAQRRPGTLRELSTVRMFCTGGAPLPASLAERFERTFSRPLLDGYGSNEAGNIALANLANPVACGRPLTDVDVRVLGADGEPVETGKVGEIFVSSPSMMEGYLAADGTIVPVETELYPTDDLGYWMPGGNLVVMGRKYAVHRMGHNLYPEAIQRKAEFCGRPVKVVGVEDERQGSQLVFFVEDPNEASAAHWRTAICSLLPSYEHPNKVVVLPALPVNGAGKPDIRLLRKLAENAVYRPARLRPHRAVPEPADAELPGDLAKVPFAERVAGLRALADFLHTDADAVIEILTEISDYKSVEMEIDAALHTLAGAVEEVVRNGPSKVDKMAVFMSSNVLLSSYVLYLMVPALFTESIVVRPSTQVADQTWRLHELLAPVHGIPVEMTSLSQRKFREGPVSEADVVVFTGTYQNAETIRADLSPEQIFILFGQGANPFILTPGADVDLASEDAIRIRMLNSGQDCFGPDVFFVPESDAPRFVEALVKRLSAMTFGEYDDPEADYGPMCYPSAIVEAAEFLRDNDSHIIYGGQIDFRTRQIQPTVLLRSVKEKMALSEIFSPIFNIVTYTDLKQVYERLSTGYYQDRAMGAMVYGDAAELVEHLRKRHMVAVDETLLDIDDGNQPFGGFGIMANYVSHRKERTAKPLLISQVVAEFASDKAEAVGSR</sequence>
<evidence type="ECO:0000256" key="1">
    <source>
        <dbReference type="ARBA" id="ARBA00023002"/>
    </source>
</evidence>
<comment type="caution">
    <text evidence="4">The sequence shown here is derived from an EMBL/GenBank/DDBJ whole genome shotgun (WGS) entry which is preliminary data.</text>
</comment>
<accession>A0ABT9QWQ4</accession>
<dbReference type="PROSITE" id="PS00455">
    <property type="entry name" value="AMP_BINDING"/>
    <property type="match status" value="1"/>
</dbReference>
<proteinExistence type="predicted"/>
<protein>
    <submittedName>
        <fullName evidence="4">Acyl-CoA synthetase (AMP-forming)/AMP-acid ligase II/acyl-CoA reductase-like NAD-dependent aldehyde dehydrogenase</fullName>
    </submittedName>
</protein>
<dbReference type="InterPro" id="IPR016163">
    <property type="entry name" value="Ald_DH_C"/>
</dbReference>
<keyword evidence="5" id="KW-1185">Reference proteome</keyword>
<keyword evidence="1" id="KW-0560">Oxidoreductase</keyword>